<feature type="domain" description="Glucose-methanol-choline oxidoreductase N-terminal" evidence="16">
    <location>
        <begin position="6"/>
        <end position="158"/>
    </location>
</feature>
<comment type="caution">
    <text evidence="18">The sequence shown here is derived from an EMBL/GenBank/DDBJ whole genome shotgun (WGS) entry which is preliminary data.</text>
</comment>
<keyword evidence="9" id="KW-0753">Steroid metabolism</keyword>
<dbReference type="Pfam" id="PF00732">
    <property type="entry name" value="GMC_oxred_N"/>
    <property type="match status" value="2"/>
</dbReference>
<protein>
    <recommendedName>
        <fullName evidence="14">Cholesterol oxidase</fullName>
        <ecNumber evidence="13">1.1.3.6</ecNumber>
        <ecNumber evidence="11">5.3.3.1</ecNumber>
    </recommendedName>
    <alternativeName>
        <fullName evidence="15">Cholesterol isomerase</fullName>
    </alternativeName>
</protein>
<dbReference type="PANTHER" id="PTHR47470">
    <property type="entry name" value="CHOLESTEROL OXIDASE"/>
    <property type="match status" value="1"/>
</dbReference>
<accession>A0ABS3IAC1</accession>
<keyword evidence="7" id="KW-0443">Lipid metabolism</keyword>
<comment type="cofactor">
    <cofactor evidence="1">
        <name>FAD</name>
        <dbReference type="ChEBI" id="CHEBI:57692"/>
    </cofactor>
</comment>
<keyword evidence="19" id="KW-1185">Reference proteome</keyword>
<feature type="domain" description="Glucose-methanol-choline oxidoreductase N-terminal" evidence="16">
    <location>
        <begin position="190"/>
        <end position="279"/>
    </location>
</feature>
<evidence type="ECO:0000313" key="18">
    <source>
        <dbReference type="EMBL" id="MBO0609571.1"/>
    </source>
</evidence>
<sequence length="567" mass="62052">MDYDVLVIGSGFGGSVAALRLTEKGYAVGVLEAGRRFEDHEFPRNNWHLKDYLWAPRLGCFGIQRITLLRNVLCLTGNGVGGGSLVYANVSYRPRSDAFFRDPAWADITDWKSELDPYYDQASRMLGVTTYHGDSPADRLMREVAADMGVADTFRPTDVAVYFGPGGAADPSPDRTFPDPFFGGVGPERTGCHECGACMTGCRHGAKNSLAKNYLYLAEQAGAKIHPLTTAHLVRPLAGGGYEVLTHRTGRRRSGRTRFTSRDVVFAAGTLGTQDLLHRMKADGVLPHISDRLGYLTRTNSESLLGAVTKKVSDVDYSHGVAITSSIFPDEHTHVEPTRYGKGSNLMGALVTPLVPGDRPWRTLRWGVVLLRHLRWLQVLVDYRRWSERAVIALVMQSHDNSLTAYLRRGLFGRRLTTRTPAERPNPAWVPEGHETARRMATRMGGVAGSIVTEPFGAPMTAHIMGGCTIGPSPERGVVDPYLRVYGHPGLHVMDGTTITANIGVNPTLTITAQAERACALWPNKGDEDARPDLGTAYRRLRPVRPVRPAVPDAAPAALRLPIVDIT</sequence>
<evidence type="ECO:0000256" key="2">
    <source>
        <dbReference type="ARBA" id="ARBA00010790"/>
    </source>
</evidence>
<dbReference type="EMBL" id="JAFMPK010000043">
    <property type="protein sequence ID" value="MBO0609571.1"/>
    <property type="molecule type" value="Genomic_DNA"/>
</dbReference>
<dbReference type="Proteomes" id="UP000664617">
    <property type="component" value="Unassembled WGS sequence"/>
</dbReference>
<dbReference type="EC" id="1.1.3.6" evidence="13"/>
<keyword evidence="3" id="KW-0153">Cholesterol metabolism</keyword>
<dbReference type="RefSeq" id="WP_207275514.1">
    <property type="nucleotide sequence ID" value="NZ_JAFMPK010000043.1"/>
</dbReference>
<evidence type="ECO:0000256" key="4">
    <source>
        <dbReference type="ARBA" id="ARBA00022630"/>
    </source>
</evidence>
<dbReference type="InterPro" id="IPR036188">
    <property type="entry name" value="FAD/NAD-bd_sf"/>
</dbReference>
<keyword evidence="10" id="KW-0413">Isomerase</keyword>
<feature type="domain" description="Glucose-methanol-choline oxidoreductase C-terminal" evidence="17">
    <location>
        <begin position="461"/>
        <end position="515"/>
    </location>
</feature>
<name>A0ABS3IAC1_9MICO</name>
<evidence type="ECO:0000259" key="16">
    <source>
        <dbReference type="Pfam" id="PF00732"/>
    </source>
</evidence>
<evidence type="ECO:0000256" key="5">
    <source>
        <dbReference type="ARBA" id="ARBA00022827"/>
    </source>
</evidence>
<evidence type="ECO:0000256" key="15">
    <source>
        <dbReference type="ARBA" id="ARBA00049778"/>
    </source>
</evidence>
<keyword evidence="4" id="KW-0285">Flavoprotein</keyword>
<evidence type="ECO:0000256" key="6">
    <source>
        <dbReference type="ARBA" id="ARBA00023002"/>
    </source>
</evidence>
<evidence type="ECO:0000256" key="14">
    <source>
        <dbReference type="ARBA" id="ARBA00049744"/>
    </source>
</evidence>
<dbReference type="InterPro" id="IPR007867">
    <property type="entry name" value="GMC_OxRtase_C"/>
</dbReference>
<dbReference type="SUPFAM" id="SSF51905">
    <property type="entry name" value="FAD/NAD(P)-binding domain"/>
    <property type="match status" value="1"/>
</dbReference>
<evidence type="ECO:0000256" key="10">
    <source>
        <dbReference type="ARBA" id="ARBA00023235"/>
    </source>
</evidence>
<dbReference type="InterPro" id="IPR000172">
    <property type="entry name" value="GMC_OxRdtase_N"/>
</dbReference>
<evidence type="ECO:0000256" key="8">
    <source>
        <dbReference type="ARBA" id="ARBA00023166"/>
    </source>
</evidence>
<dbReference type="Pfam" id="PF05199">
    <property type="entry name" value="GMC_oxred_C"/>
    <property type="match status" value="1"/>
</dbReference>
<reference evidence="18 19" key="1">
    <citation type="submission" date="2021-03" db="EMBL/GenBank/DDBJ databases">
        <authorList>
            <person name="Xin L."/>
        </authorList>
    </citation>
    <scope>NUCLEOTIDE SEQUENCE [LARGE SCALE GENOMIC DNA]</scope>
    <source>
        <strain evidence="18 19">XHU 5031</strain>
    </source>
</reference>
<dbReference type="Gene3D" id="3.50.50.60">
    <property type="entry name" value="FAD/NAD(P)-binding domain"/>
    <property type="match status" value="3"/>
</dbReference>
<keyword evidence="6" id="KW-0560">Oxidoreductase</keyword>
<evidence type="ECO:0000259" key="17">
    <source>
        <dbReference type="Pfam" id="PF05199"/>
    </source>
</evidence>
<keyword evidence="5" id="KW-0274">FAD</keyword>
<organism evidence="18 19">
    <name type="scientific">Myceligenerans salitolerans</name>
    <dbReference type="NCBI Taxonomy" id="1230528"/>
    <lineage>
        <taxon>Bacteria</taxon>
        <taxon>Bacillati</taxon>
        <taxon>Actinomycetota</taxon>
        <taxon>Actinomycetes</taxon>
        <taxon>Micrococcales</taxon>
        <taxon>Promicromonosporaceae</taxon>
        <taxon>Myceligenerans</taxon>
    </lineage>
</organism>
<proteinExistence type="inferred from homology"/>
<dbReference type="InterPro" id="IPR052542">
    <property type="entry name" value="Cholesterol_Oxidase"/>
</dbReference>
<evidence type="ECO:0000256" key="1">
    <source>
        <dbReference type="ARBA" id="ARBA00001974"/>
    </source>
</evidence>
<comment type="similarity">
    <text evidence="2">Belongs to the GMC oxidoreductase family.</text>
</comment>
<evidence type="ECO:0000256" key="13">
    <source>
        <dbReference type="ARBA" id="ARBA00049723"/>
    </source>
</evidence>
<reference evidence="19" key="2">
    <citation type="submission" date="2023-07" db="EMBL/GenBank/DDBJ databases">
        <title>Myceligenerans salitolerans sp. nov., a halotolerant actinomycete isolated from a salt lake in Xinjiang, China.</title>
        <authorList>
            <person name="Guan T."/>
        </authorList>
    </citation>
    <scope>NUCLEOTIDE SEQUENCE [LARGE SCALE GENOMIC DNA]</scope>
    <source>
        <strain evidence="19">XHU 5031</strain>
    </source>
</reference>
<evidence type="ECO:0000256" key="9">
    <source>
        <dbReference type="ARBA" id="ARBA00023221"/>
    </source>
</evidence>
<dbReference type="PANTHER" id="PTHR47470:SF1">
    <property type="entry name" value="FAD-DEPENDENT OXIDOREDUCTASE 2 FAD BINDING DOMAIN-CONTAINING PROTEIN"/>
    <property type="match status" value="1"/>
</dbReference>
<comment type="pathway">
    <text evidence="12">Steroid metabolism; cholesterol degradation.</text>
</comment>
<evidence type="ECO:0000256" key="11">
    <source>
        <dbReference type="ARBA" id="ARBA00038856"/>
    </source>
</evidence>
<gene>
    <name evidence="18" type="ORF">J0911_11075</name>
</gene>
<dbReference type="EC" id="5.3.3.1" evidence="11"/>
<evidence type="ECO:0000256" key="3">
    <source>
        <dbReference type="ARBA" id="ARBA00022548"/>
    </source>
</evidence>
<keyword evidence="8" id="KW-1207">Sterol metabolism</keyword>
<evidence type="ECO:0000313" key="19">
    <source>
        <dbReference type="Proteomes" id="UP000664617"/>
    </source>
</evidence>
<evidence type="ECO:0000256" key="12">
    <source>
        <dbReference type="ARBA" id="ARBA00049645"/>
    </source>
</evidence>
<evidence type="ECO:0000256" key="7">
    <source>
        <dbReference type="ARBA" id="ARBA00023098"/>
    </source>
</evidence>